<dbReference type="PANTHER" id="PTHR34094:SF1">
    <property type="entry name" value="PROTEIN FAM185A"/>
    <property type="match status" value="1"/>
</dbReference>
<sequence length="310" mass="32470">MKIGMNLKAAFLLTLMIFSLESFAAEPYLKKQFQVSSNAMLDVETSGASVSVAGGNGNEIEVEMYVKLNGEEMNPGNAEVERLLENYNITIDQSGNTVSVKVKSNNNSNWKRGERLQLSFKIMAPTEISSEFKSSGGSISIYGVQGSQTVATSGGSIRIAESGGKVSTRSSGGSFSLEEFMGDVDVETSGGAVKINGMTGMLSVRTSGGSVSVDDISGGINASTSGGSIRASLLRVDQDLNFRSSGGSITARIPEGLGLDLNLRGGRVNTKLPNFSGEIKRDLIVGKLNGGGSVLNMESSGGSINLEFFN</sequence>
<evidence type="ECO:0000256" key="1">
    <source>
        <dbReference type="SAM" id="SignalP"/>
    </source>
</evidence>
<organism evidence="2 3">
    <name type="scientific">Algoriphagus pacificus</name>
    <dbReference type="NCBI Taxonomy" id="2811234"/>
    <lineage>
        <taxon>Bacteria</taxon>
        <taxon>Pseudomonadati</taxon>
        <taxon>Bacteroidota</taxon>
        <taxon>Cytophagia</taxon>
        <taxon>Cytophagales</taxon>
        <taxon>Cyclobacteriaceae</taxon>
        <taxon>Algoriphagus</taxon>
    </lineage>
</organism>
<name>A0ABS3CJQ3_9BACT</name>
<feature type="signal peptide" evidence="1">
    <location>
        <begin position="1"/>
        <end position="24"/>
    </location>
</feature>
<evidence type="ECO:0008006" key="4">
    <source>
        <dbReference type="Google" id="ProtNLM"/>
    </source>
</evidence>
<protein>
    <recommendedName>
        <fullName evidence="4">Adhesin domain-containing protein</fullName>
    </recommendedName>
</protein>
<feature type="chain" id="PRO_5047093571" description="Adhesin domain-containing protein" evidence="1">
    <location>
        <begin position="25"/>
        <end position="310"/>
    </location>
</feature>
<keyword evidence="3" id="KW-1185">Reference proteome</keyword>
<gene>
    <name evidence="2" type="ORF">J0A69_17930</name>
</gene>
<dbReference type="PANTHER" id="PTHR34094">
    <property type="match status" value="1"/>
</dbReference>
<dbReference type="EMBL" id="JAFKCU010000005">
    <property type="protein sequence ID" value="MBN7817324.1"/>
    <property type="molecule type" value="Genomic_DNA"/>
</dbReference>
<accession>A0ABS3CJQ3</accession>
<evidence type="ECO:0000313" key="3">
    <source>
        <dbReference type="Proteomes" id="UP000664480"/>
    </source>
</evidence>
<proteinExistence type="predicted"/>
<evidence type="ECO:0000313" key="2">
    <source>
        <dbReference type="EMBL" id="MBN7817324.1"/>
    </source>
</evidence>
<comment type="caution">
    <text evidence="2">The sequence shown here is derived from an EMBL/GenBank/DDBJ whole genome shotgun (WGS) entry which is preliminary data.</text>
</comment>
<keyword evidence="1" id="KW-0732">Signal</keyword>
<reference evidence="2 3" key="1">
    <citation type="submission" date="2021-03" db="EMBL/GenBank/DDBJ databases">
        <title>novel species isolated from a fishpond in China.</title>
        <authorList>
            <person name="Lu H."/>
            <person name="Cai Z."/>
        </authorList>
    </citation>
    <scope>NUCLEOTIDE SEQUENCE [LARGE SCALE GENOMIC DNA]</scope>
    <source>
        <strain evidence="2 3">YJ13C</strain>
    </source>
</reference>
<dbReference type="Proteomes" id="UP000664480">
    <property type="component" value="Unassembled WGS sequence"/>
</dbReference>
<dbReference type="RefSeq" id="WP_206587999.1">
    <property type="nucleotide sequence ID" value="NZ_JAFKCU010000005.1"/>
</dbReference>